<evidence type="ECO:0000256" key="4">
    <source>
        <dbReference type="ARBA" id="ARBA00048819"/>
    </source>
</evidence>
<proteinExistence type="inferred from homology"/>
<dbReference type="GO" id="GO:0006750">
    <property type="term" value="P:glutathione biosynthetic process"/>
    <property type="evidence" value="ECO:0007669"/>
    <property type="project" value="UniProtKB-UniRule"/>
</dbReference>
<dbReference type="STRING" id="373903.Hore_08400"/>
<dbReference type="HOGENOM" id="CLU_026610_1_1_9"/>
<reference evidence="6 7" key="1">
    <citation type="journal article" date="2009" name="PLoS ONE">
        <title>Genome analysis of the anaerobic thermohalophilic bacterium Halothermothrix orenii.</title>
        <authorList>
            <person name="Mavromatis K."/>
            <person name="Ivanova N."/>
            <person name="Anderson I."/>
            <person name="Lykidis A."/>
            <person name="Hooper S.D."/>
            <person name="Sun H."/>
            <person name="Kunin V."/>
            <person name="Lapidus A."/>
            <person name="Hugenholtz P."/>
            <person name="Patel B."/>
            <person name="Kyrpides N.C."/>
        </authorList>
    </citation>
    <scope>NUCLEOTIDE SEQUENCE [LARGE SCALE GENOMIC DNA]</scope>
    <source>
        <strain evidence="7">H 168 / OCM 544 / DSM 9562</strain>
    </source>
</reference>
<dbReference type="PIRSF" id="PIRSF017901">
    <property type="entry name" value="GCL"/>
    <property type="match status" value="1"/>
</dbReference>
<dbReference type="eggNOG" id="COG3572">
    <property type="taxonomic scope" value="Bacteria"/>
</dbReference>
<organism evidence="6 7">
    <name type="scientific">Halothermothrix orenii (strain H 168 / OCM 544 / DSM 9562)</name>
    <dbReference type="NCBI Taxonomy" id="373903"/>
    <lineage>
        <taxon>Bacteria</taxon>
        <taxon>Bacillati</taxon>
        <taxon>Bacillota</taxon>
        <taxon>Clostridia</taxon>
        <taxon>Halanaerobiales</taxon>
        <taxon>Halothermotrichaceae</taxon>
        <taxon>Halothermothrix</taxon>
    </lineage>
</organism>
<dbReference type="AlphaFoldDB" id="B8CWC8"/>
<dbReference type="GO" id="GO:0004357">
    <property type="term" value="F:glutamate-cysteine ligase activity"/>
    <property type="evidence" value="ECO:0007669"/>
    <property type="project" value="UniProtKB-UniRule"/>
</dbReference>
<dbReference type="GO" id="GO:0005524">
    <property type="term" value="F:ATP binding"/>
    <property type="evidence" value="ECO:0007669"/>
    <property type="project" value="UniProtKB-UniRule"/>
</dbReference>
<evidence type="ECO:0000256" key="3">
    <source>
        <dbReference type="ARBA" id="ARBA00022840"/>
    </source>
</evidence>
<dbReference type="Proteomes" id="UP000000719">
    <property type="component" value="Chromosome"/>
</dbReference>
<evidence type="ECO:0000256" key="1">
    <source>
        <dbReference type="ARBA" id="ARBA00022598"/>
    </source>
</evidence>
<name>B8CWC8_HALOH</name>
<keyword evidence="3 5" id="KW-0067">ATP-binding</keyword>
<comment type="catalytic activity">
    <reaction evidence="4 5">
        <text>L-cysteine + L-glutamate + ATP = gamma-L-glutamyl-L-cysteine + ADP + phosphate + H(+)</text>
        <dbReference type="Rhea" id="RHEA:13285"/>
        <dbReference type="ChEBI" id="CHEBI:15378"/>
        <dbReference type="ChEBI" id="CHEBI:29985"/>
        <dbReference type="ChEBI" id="CHEBI:30616"/>
        <dbReference type="ChEBI" id="CHEBI:35235"/>
        <dbReference type="ChEBI" id="CHEBI:43474"/>
        <dbReference type="ChEBI" id="CHEBI:58173"/>
        <dbReference type="ChEBI" id="CHEBI:456216"/>
        <dbReference type="EC" id="6.3.2.2"/>
    </reaction>
</comment>
<accession>B8CWC8</accession>
<dbReference type="InterPro" id="IPR014746">
    <property type="entry name" value="Gln_synth/guanido_kin_cat_dom"/>
</dbReference>
<evidence type="ECO:0000313" key="7">
    <source>
        <dbReference type="Proteomes" id="UP000000719"/>
    </source>
</evidence>
<dbReference type="Gene3D" id="3.30.590.20">
    <property type="match status" value="1"/>
</dbReference>
<comment type="similarity">
    <text evidence="5">Belongs to the glutamate--cysteine ligase type 2 family. EgtA subfamily.</text>
</comment>
<dbReference type="KEGG" id="hor:Hore_08400"/>
<dbReference type="InterPro" id="IPR006336">
    <property type="entry name" value="GCS2"/>
</dbReference>
<protein>
    <recommendedName>
        <fullName evidence="5">Glutamate--cysteine ligase</fullName>
        <ecNumber evidence="5">6.3.2.2</ecNumber>
    </recommendedName>
</protein>
<dbReference type="SUPFAM" id="SSF55931">
    <property type="entry name" value="Glutamine synthetase/guanido kinase"/>
    <property type="match status" value="1"/>
</dbReference>
<sequence>MRYKEQVKSLVDIFKSGEKSPNNFKLGLELEHFILNKDDLTAVSYYEDKGVEDILKELVRVNWEPEYEGAYLIKLIKDKMTITLEPGGQLELSLAPVSTIKEIDLLYQSFLDDIFPILLKWDKVIVNLGYHPESGIKNIPLLPKNRYKYMYEYFKNRGRYAHNMMKGTASIQVSLDYQDEDDYRKKIISSYYLSPIIYCIFDNGPFFEGKLWDDPASIRSIIWDNCDNDRCGLIKGIFKDEFGYKDYASYILNCPPIIIKKDGNLVFTGDTSARELLSSFISSKISKEELMHLLTMVFPDVRTKKYLEIRIGDSLPYPYFLGFVALWKGLLYNKENLDYLYSKAGQVDKGIYFEYKNRIQRHGYKAFIDGESVISRFRKLKGMASIGLTSSERKYLDSLDYIIENGPTPKEITYHNLKIGKKEALQWCMVPGKDDFVASTGFI</sequence>
<keyword evidence="2 5" id="KW-0547">Nucleotide-binding</keyword>
<evidence type="ECO:0000313" key="6">
    <source>
        <dbReference type="EMBL" id="ACL69597.1"/>
    </source>
</evidence>
<dbReference type="EC" id="6.3.2.2" evidence="5"/>
<dbReference type="Pfam" id="PF04107">
    <property type="entry name" value="GCS2"/>
    <property type="match status" value="1"/>
</dbReference>
<dbReference type="PANTHER" id="PTHR34378:SF1">
    <property type="entry name" value="GLUTAMATE--CYSTEINE LIGASE, CHLOROPLASTIC"/>
    <property type="match status" value="1"/>
</dbReference>
<dbReference type="InterPro" id="IPR035434">
    <property type="entry name" value="GCL_bact_plant"/>
</dbReference>
<evidence type="ECO:0000256" key="2">
    <source>
        <dbReference type="ARBA" id="ARBA00022741"/>
    </source>
</evidence>
<evidence type="ECO:0000256" key="5">
    <source>
        <dbReference type="PIRNR" id="PIRNR017901"/>
    </source>
</evidence>
<dbReference type="RefSeq" id="WP_012635785.1">
    <property type="nucleotide sequence ID" value="NC_011899.1"/>
</dbReference>
<keyword evidence="1 5" id="KW-0436">Ligase</keyword>
<comment type="function">
    <text evidence="5">Catalyzes the synthesis of gamma-glutamylcysteine (gamma-GC).</text>
</comment>
<dbReference type="PANTHER" id="PTHR34378">
    <property type="entry name" value="GLUTAMATE--CYSTEINE LIGASE, CHLOROPLASTIC"/>
    <property type="match status" value="1"/>
</dbReference>
<dbReference type="EMBL" id="CP001098">
    <property type="protein sequence ID" value="ACL69597.1"/>
    <property type="molecule type" value="Genomic_DNA"/>
</dbReference>
<keyword evidence="7" id="KW-1185">Reference proteome</keyword>
<gene>
    <name evidence="6" type="ordered locus">Hore_08400</name>
</gene>